<dbReference type="InterPro" id="IPR051406">
    <property type="entry name" value="PLD_domain"/>
</dbReference>
<dbReference type="AlphaFoldDB" id="A0ABD5RI29"/>
<dbReference type="Pfam" id="PF13091">
    <property type="entry name" value="PLDc_2"/>
    <property type="match status" value="2"/>
</dbReference>
<dbReference type="InterPro" id="IPR001736">
    <property type="entry name" value="PLipase_D/transphosphatidylase"/>
</dbReference>
<evidence type="ECO:0000256" key="4">
    <source>
        <dbReference type="SAM" id="Phobius"/>
    </source>
</evidence>
<reference evidence="6 7" key="1">
    <citation type="journal article" date="2019" name="Int. J. Syst. Evol. Microbiol.">
        <title>The Global Catalogue of Microorganisms (GCM) 10K type strain sequencing project: providing services to taxonomists for standard genome sequencing and annotation.</title>
        <authorList>
            <consortium name="The Broad Institute Genomics Platform"/>
            <consortium name="The Broad Institute Genome Sequencing Center for Infectious Disease"/>
            <person name="Wu L."/>
            <person name="Ma J."/>
        </authorList>
    </citation>
    <scope>NUCLEOTIDE SEQUENCE [LARGE SCALE GENOMIC DNA]</scope>
    <source>
        <strain evidence="6 7">CGMCC 1.12543</strain>
    </source>
</reference>
<dbReference type="CDD" id="cd09128">
    <property type="entry name" value="PLDc_unchar1_2"/>
    <property type="match status" value="1"/>
</dbReference>
<keyword evidence="3" id="KW-0443">Lipid metabolism</keyword>
<comment type="caution">
    <text evidence="6">The sequence shown here is derived from an EMBL/GenBank/DDBJ whole genome shotgun (WGS) entry which is preliminary data.</text>
</comment>
<feature type="transmembrane region" description="Helical" evidence="4">
    <location>
        <begin position="530"/>
        <end position="549"/>
    </location>
</feature>
<dbReference type="Gene3D" id="3.30.870.10">
    <property type="entry name" value="Endonuclease Chain A"/>
    <property type="match status" value="2"/>
</dbReference>
<accession>A0ABD5RI29</accession>
<keyword evidence="4" id="KW-0472">Membrane</keyword>
<keyword evidence="2" id="KW-0442">Lipid degradation</keyword>
<evidence type="ECO:0000259" key="5">
    <source>
        <dbReference type="PROSITE" id="PS50035"/>
    </source>
</evidence>
<dbReference type="GO" id="GO:0016787">
    <property type="term" value="F:hydrolase activity"/>
    <property type="evidence" value="ECO:0007669"/>
    <property type="project" value="UniProtKB-KW"/>
</dbReference>
<gene>
    <name evidence="6" type="ORF">ACFPYI_02660</name>
</gene>
<evidence type="ECO:0000313" key="6">
    <source>
        <dbReference type="EMBL" id="MFC5970224.1"/>
    </source>
</evidence>
<keyword evidence="7" id="KW-1185">Reference proteome</keyword>
<evidence type="ECO:0000256" key="3">
    <source>
        <dbReference type="ARBA" id="ARBA00023098"/>
    </source>
</evidence>
<dbReference type="SUPFAM" id="SSF56024">
    <property type="entry name" value="Phospholipase D/nuclease"/>
    <property type="match status" value="2"/>
</dbReference>
<dbReference type="GO" id="GO:0016042">
    <property type="term" value="P:lipid catabolic process"/>
    <property type="evidence" value="ECO:0007669"/>
    <property type="project" value="UniProtKB-KW"/>
</dbReference>
<keyword evidence="4" id="KW-1133">Transmembrane helix</keyword>
<dbReference type="RefSeq" id="WP_247418976.1">
    <property type="nucleotide sequence ID" value="NZ_JALLGW010000002.1"/>
</dbReference>
<dbReference type="SMART" id="SM00155">
    <property type="entry name" value="PLDc"/>
    <property type="match status" value="2"/>
</dbReference>
<dbReference type="InterPro" id="IPR025202">
    <property type="entry name" value="PLD-like_dom"/>
</dbReference>
<dbReference type="EMBL" id="JBHSQH010000001">
    <property type="protein sequence ID" value="MFC5970224.1"/>
    <property type="molecule type" value="Genomic_DNA"/>
</dbReference>
<dbReference type="Proteomes" id="UP001596099">
    <property type="component" value="Unassembled WGS sequence"/>
</dbReference>
<organism evidence="6 7">
    <name type="scientific">Halomarina salina</name>
    <dbReference type="NCBI Taxonomy" id="1872699"/>
    <lineage>
        <taxon>Archaea</taxon>
        <taxon>Methanobacteriati</taxon>
        <taxon>Methanobacteriota</taxon>
        <taxon>Stenosarchaea group</taxon>
        <taxon>Halobacteria</taxon>
        <taxon>Halobacteriales</taxon>
        <taxon>Natronomonadaceae</taxon>
        <taxon>Halomarina</taxon>
    </lineage>
</organism>
<name>A0ABD5RI29_9EURY</name>
<sequence>MNRVVALLLVCCLTATVPPGAVALGASPGGQSAHHPSPTADRPAIVGLYPNPVADGDAGEFVVLSVPERANLSTVRVCDDEGCLRPERDASGRVVVTASPDRVRPLTNRPVVAADGDLSLANGGERLELSHGDESFSAVRYDDAPEAETYRRVSGRQSSGSGRWAWTPLGASDYAVTGIGPADVTAFTLPDAPEVVTDTLAGAEERLLLAGYTLTSSRVADELVAAHRRGVRVRVLVEGGPVGGIPRAEARLLDRLVRRGIPVRVVDGPYARYDYHHSKYAVVDDRAMVLTENWKPAGTGGHSSRGWGAVVGERRVADRLAATFDEDFAWRAARNWTAFRDGRSFQSATPANGTFPSRFAPASLTVDRVRLLVAPDNAESGVRSLLGNATDSVDVIQMGLGGPDGPFVRELLATARRGVEVRVLLSGAWYVREENRALADRLNALAERDDLPLTVRLADSNGAFEKVHAKGAVVDGEHVVVGSLNWNPHAARENREVAFVLSGDSVADHYAAVFAADWRGDGGAAGGERVPVGALAALVVGVLVALAVARRFEFER</sequence>
<protein>
    <submittedName>
        <fullName evidence="6">Phospholipase D-like domain-containing protein</fullName>
    </submittedName>
</protein>
<dbReference type="PANTHER" id="PTHR43856:SF1">
    <property type="entry name" value="MITOCHONDRIAL CARDIOLIPIN HYDROLASE"/>
    <property type="match status" value="1"/>
</dbReference>
<dbReference type="PANTHER" id="PTHR43856">
    <property type="entry name" value="CARDIOLIPIN HYDROLASE"/>
    <property type="match status" value="1"/>
</dbReference>
<keyword evidence="4" id="KW-0812">Transmembrane</keyword>
<feature type="domain" description="PLD phosphodiesterase" evidence="5">
    <location>
        <begin position="463"/>
        <end position="490"/>
    </location>
</feature>
<evidence type="ECO:0000256" key="1">
    <source>
        <dbReference type="ARBA" id="ARBA00022801"/>
    </source>
</evidence>
<evidence type="ECO:0000313" key="7">
    <source>
        <dbReference type="Proteomes" id="UP001596099"/>
    </source>
</evidence>
<proteinExistence type="predicted"/>
<evidence type="ECO:0000256" key="2">
    <source>
        <dbReference type="ARBA" id="ARBA00022963"/>
    </source>
</evidence>
<dbReference type="PROSITE" id="PS50035">
    <property type="entry name" value="PLD"/>
    <property type="match status" value="1"/>
</dbReference>
<keyword evidence="1" id="KW-0378">Hydrolase</keyword>